<protein>
    <submittedName>
        <fullName evidence="7">ZIP family metal transporter</fullName>
    </submittedName>
</protein>
<dbReference type="Pfam" id="PF02535">
    <property type="entry name" value="Zip"/>
    <property type="match status" value="1"/>
</dbReference>
<dbReference type="EMBL" id="BMZG01000004">
    <property type="protein sequence ID" value="GHA70851.1"/>
    <property type="molecule type" value="Genomic_DNA"/>
</dbReference>
<dbReference type="AlphaFoldDB" id="A0A8J3G0J2"/>
<feature type="transmembrane region" description="Helical" evidence="6">
    <location>
        <begin position="46"/>
        <end position="65"/>
    </location>
</feature>
<comment type="subcellular location">
    <subcellularLocation>
        <location evidence="1">Membrane</location>
        <topology evidence="1">Multi-pass membrane protein</topology>
    </subcellularLocation>
</comment>
<organism evidence="7 8">
    <name type="scientific">Formosimonas limnophila</name>
    <dbReference type="NCBI Taxonomy" id="1384487"/>
    <lineage>
        <taxon>Bacteria</taxon>
        <taxon>Pseudomonadati</taxon>
        <taxon>Pseudomonadota</taxon>
        <taxon>Betaproteobacteria</taxon>
        <taxon>Burkholderiales</taxon>
        <taxon>Burkholderiaceae</taxon>
        <taxon>Formosimonas</taxon>
    </lineage>
</organism>
<evidence type="ECO:0000256" key="6">
    <source>
        <dbReference type="SAM" id="Phobius"/>
    </source>
</evidence>
<feature type="transmembrane region" description="Helical" evidence="6">
    <location>
        <begin position="17"/>
        <end position="34"/>
    </location>
</feature>
<evidence type="ECO:0000256" key="1">
    <source>
        <dbReference type="ARBA" id="ARBA00004141"/>
    </source>
</evidence>
<reference evidence="7" key="2">
    <citation type="submission" date="2020-09" db="EMBL/GenBank/DDBJ databases">
        <authorList>
            <person name="Sun Q."/>
            <person name="Kim S."/>
        </authorList>
    </citation>
    <scope>NUCLEOTIDE SEQUENCE</scope>
    <source>
        <strain evidence="7">KCTC 32501</strain>
    </source>
</reference>
<proteinExistence type="predicted"/>
<name>A0A8J3G0J2_9BURK</name>
<dbReference type="PANTHER" id="PTHR16950:SF16">
    <property type="entry name" value="ZINC TRANSPORTER ZIP13"/>
    <property type="match status" value="1"/>
</dbReference>
<accession>A0A8J3G0J2</accession>
<evidence type="ECO:0000256" key="3">
    <source>
        <dbReference type="ARBA" id="ARBA00022989"/>
    </source>
</evidence>
<keyword evidence="2 6" id="KW-0812">Transmembrane</keyword>
<dbReference type="GO" id="GO:0016020">
    <property type="term" value="C:membrane"/>
    <property type="evidence" value="ECO:0007669"/>
    <property type="project" value="UniProtKB-SubCell"/>
</dbReference>
<dbReference type="Proteomes" id="UP000614287">
    <property type="component" value="Unassembled WGS sequence"/>
</dbReference>
<evidence type="ECO:0000256" key="5">
    <source>
        <dbReference type="SAM" id="MobiDB-lite"/>
    </source>
</evidence>
<feature type="transmembrane region" description="Helical" evidence="6">
    <location>
        <begin position="158"/>
        <end position="180"/>
    </location>
</feature>
<feature type="compositionally biased region" description="Basic and acidic residues" evidence="5">
    <location>
        <begin position="245"/>
        <end position="257"/>
    </location>
</feature>
<evidence type="ECO:0000256" key="4">
    <source>
        <dbReference type="ARBA" id="ARBA00023136"/>
    </source>
</evidence>
<sequence>MAAVAGIWLYNKGAQHLVSLAAGALLAMALLRLLPEAQEGLVEQGLSHNSLFVFLLIGLVGFFLLEKLSLFRHNHHHEHDGHDHHHGFDKEEAGRGGWMILVGSGVHNFADGLLIAAAFLTDVRLGWLTAVSIGLHEIMHKLSDFSVLLNAGFTRVRALAYTLACGLMAVLGGVLGFYVLSGFESFVPYVLVVSASSFLYIAVADLIPQINAHKGLRAGLTQAAMLLCGVALVWLLSPAHQHSHSHEMEQHEREEPHALMWSRSVL</sequence>
<dbReference type="PANTHER" id="PTHR16950">
    <property type="entry name" value="ZINC TRANSPORTER SLC39A7 HISTIDINE-RICH MEMBRANE PROTEIN KE4"/>
    <property type="match status" value="1"/>
</dbReference>
<keyword evidence="4 6" id="KW-0472">Membrane</keyword>
<keyword evidence="8" id="KW-1185">Reference proteome</keyword>
<gene>
    <name evidence="7" type="ORF">GCM10009007_09630</name>
</gene>
<evidence type="ECO:0000313" key="8">
    <source>
        <dbReference type="Proteomes" id="UP000614287"/>
    </source>
</evidence>
<dbReference type="InterPro" id="IPR003689">
    <property type="entry name" value="ZIP"/>
</dbReference>
<feature type="transmembrane region" description="Helical" evidence="6">
    <location>
        <begin position="186"/>
        <end position="207"/>
    </location>
</feature>
<feature type="region of interest" description="Disordered" evidence="5">
    <location>
        <begin position="245"/>
        <end position="266"/>
    </location>
</feature>
<evidence type="ECO:0000256" key="2">
    <source>
        <dbReference type="ARBA" id="ARBA00022692"/>
    </source>
</evidence>
<feature type="transmembrane region" description="Helical" evidence="6">
    <location>
        <begin position="219"/>
        <end position="237"/>
    </location>
</feature>
<comment type="caution">
    <text evidence="7">The sequence shown here is derived from an EMBL/GenBank/DDBJ whole genome shotgun (WGS) entry which is preliminary data.</text>
</comment>
<evidence type="ECO:0000313" key="7">
    <source>
        <dbReference type="EMBL" id="GHA70851.1"/>
    </source>
</evidence>
<keyword evidence="3 6" id="KW-1133">Transmembrane helix</keyword>
<reference evidence="7" key="1">
    <citation type="journal article" date="2014" name="Int. J. Syst. Evol. Microbiol.">
        <title>Complete genome sequence of Corynebacterium casei LMG S-19264T (=DSM 44701T), isolated from a smear-ripened cheese.</title>
        <authorList>
            <consortium name="US DOE Joint Genome Institute (JGI-PGF)"/>
            <person name="Walter F."/>
            <person name="Albersmeier A."/>
            <person name="Kalinowski J."/>
            <person name="Ruckert C."/>
        </authorList>
    </citation>
    <scope>NUCLEOTIDE SEQUENCE</scope>
    <source>
        <strain evidence="7">KCTC 32501</strain>
    </source>
</reference>
<dbReference type="GO" id="GO:0046873">
    <property type="term" value="F:metal ion transmembrane transporter activity"/>
    <property type="evidence" value="ECO:0007669"/>
    <property type="project" value="InterPro"/>
</dbReference>